<protein>
    <submittedName>
        <fullName evidence="2">Uncharacterized protein</fullName>
    </submittedName>
</protein>
<dbReference type="EMBL" id="JASCZI010062109">
    <property type="protein sequence ID" value="MED6140076.1"/>
    <property type="molecule type" value="Genomic_DNA"/>
</dbReference>
<comment type="caution">
    <text evidence="2">The sequence shown here is derived from an EMBL/GenBank/DDBJ whole genome shotgun (WGS) entry which is preliminary data.</text>
</comment>
<name>A0ABU6SUF3_9FABA</name>
<feature type="region of interest" description="Disordered" evidence="1">
    <location>
        <begin position="36"/>
        <end position="182"/>
    </location>
</feature>
<feature type="compositionally biased region" description="Polar residues" evidence="1">
    <location>
        <begin position="82"/>
        <end position="95"/>
    </location>
</feature>
<feature type="compositionally biased region" description="Low complexity" evidence="1">
    <location>
        <begin position="48"/>
        <end position="76"/>
    </location>
</feature>
<feature type="compositionally biased region" description="Polar residues" evidence="1">
    <location>
        <begin position="103"/>
        <end position="120"/>
    </location>
</feature>
<reference evidence="2 3" key="1">
    <citation type="journal article" date="2023" name="Plants (Basel)">
        <title>Bridging the Gap: Combining Genomics and Transcriptomics Approaches to Understand Stylosanthes scabra, an Orphan Legume from the Brazilian Caatinga.</title>
        <authorList>
            <person name="Ferreira-Neto J.R.C."/>
            <person name="da Silva M.D."/>
            <person name="Binneck E."/>
            <person name="de Melo N.F."/>
            <person name="da Silva R.H."/>
            <person name="de Melo A.L.T.M."/>
            <person name="Pandolfi V."/>
            <person name="Bustamante F.O."/>
            <person name="Brasileiro-Vidal A.C."/>
            <person name="Benko-Iseppon A.M."/>
        </authorList>
    </citation>
    <scope>NUCLEOTIDE SEQUENCE [LARGE SCALE GENOMIC DNA]</scope>
    <source>
        <tissue evidence="2">Leaves</tissue>
    </source>
</reference>
<feature type="non-terminal residue" evidence="2">
    <location>
        <position position="1"/>
    </location>
</feature>
<evidence type="ECO:0000313" key="3">
    <source>
        <dbReference type="Proteomes" id="UP001341840"/>
    </source>
</evidence>
<keyword evidence="3" id="KW-1185">Reference proteome</keyword>
<sequence>SCNSHHTDECPHLQEDNTVASTHNFYDATTIPPYNKQYYTQGGRDGQPARWIPPQQPQAQPRQPYTYSQSQYSQNPRYQLPHNRQQYSPSNNPPLNFNEGIRLSSTFSPKPIAVSTSSKPQGRHQHSSKLANSDDEEDEESEDESEEEDEDESTKEDSEDEFVDEGDQAEEEAREEDRDKGKIFFINTFFKEQKNEEEVPIKCEDPGPCLVTCKI</sequence>
<accession>A0ABU6SUF3</accession>
<gene>
    <name evidence="2" type="ORF">PIB30_089749</name>
</gene>
<organism evidence="2 3">
    <name type="scientific">Stylosanthes scabra</name>
    <dbReference type="NCBI Taxonomy" id="79078"/>
    <lineage>
        <taxon>Eukaryota</taxon>
        <taxon>Viridiplantae</taxon>
        <taxon>Streptophyta</taxon>
        <taxon>Embryophyta</taxon>
        <taxon>Tracheophyta</taxon>
        <taxon>Spermatophyta</taxon>
        <taxon>Magnoliopsida</taxon>
        <taxon>eudicotyledons</taxon>
        <taxon>Gunneridae</taxon>
        <taxon>Pentapetalae</taxon>
        <taxon>rosids</taxon>
        <taxon>fabids</taxon>
        <taxon>Fabales</taxon>
        <taxon>Fabaceae</taxon>
        <taxon>Papilionoideae</taxon>
        <taxon>50 kb inversion clade</taxon>
        <taxon>dalbergioids sensu lato</taxon>
        <taxon>Dalbergieae</taxon>
        <taxon>Pterocarpus clade</taxon>
        <taxon>Stylosanthes</taxon>
    </lineage>
</organism>
<proteinExistence type="predicted"/>
<feature type="compositionally biased region" description="Acidic residues" evidence="1">
    <location>
        <begin position="133"/>
        <end position="174"/>
    </location>
</feature>
<dbReference type="Proteomes" id="UP001341840">
    <property type="component" value="Unassembled WGS sequence"/>
</dbReference>
<evidence type="ECO:0000313" key="2">
    <source>
        <dbReference type="EMBL" id="MED6140076.1"/>
    </source>
</evidence>
<evidence type="ECO:0000256" key="1">
    <source>
        <dbReference type="SAM" id="MobiDB-lite"/>
    </source>
</evidence>